<protein>
    <recommendedName>
        <fullName evidence="4">Phosphatidate cytidylyltransferase</fullName>
    </recommendedName>
</protein>
<evidence type="ECO:0000313" key="2">
    <source>
        <dbReference type="EMBL" id="HIU22890.1"/>
    </source>
</evidence>
<feature type="transmembrane region" description="Helical" evidence="1">
    <location>
        <begin position="45"/>
        <end position="75"/>
    </location>
</feature>
<keyword evidence="1" id="KW-1133">Transmembrane helix</keyword>
<dbReference type="InterPro" id="IPR037997">
    <property type="entry name" value="Dgk1-like"/>
</dbReference>
<accession>A0A9D1HX61</accession>
<feature type="transmembrane region" description="Helical" evidence="1">
    <location>
        <begin position="95"/>
        <end position="128"/>
    </location>
</feature>
<evidence type="ECO:0000256" key="1">
    <source>
        <dbReference type="SAM" id="Phobius"/>
    </source>
</evidence>
<evidence type="ECO:0008006" key="4">
    <source>
        <dbReference type="Google" id="ProtNLM"/>
    </source>
</evidence>
<reference evidence="2" key="2">
    <citation type="journal article" date="2021" name="PeerJ">
        <title>Extensive microbial diversity within the chicken gut microbiome revealed by metagenomics and culture.</title>
        <authorList>
            <person name="Gilroy R."/>
            <person name="Ravi A."/>
            <person name="Getino M."/>
            <person name="Pursley I."/>
            <person name="Horton D.L."/>
            <person name="Alikhan N.F."/>
            <person name="Baker D."/>
            <person name="Gharbi K."/>
            <person name="Hall N."/>
            <person name="Watson M."/>
            <person name="Adriaenssens E.M."/>
            <person name="Foster-Nyarko E."/>
            <person name="Jarju S."/>
            <person name="Secka A."/>
            <person name="Antonio M."/>
            <person name="Oren A."/>
            <person name="Chaudhuri R.R."/>
            <person name="La Ragione R."/>
            <person name="Hildebrand F."/>
            <person name="Pallen M.J."/>
        </authorList>
    </citation>
    <scope>NUCLEOTIDE SEQUENCE</scope>
    <source>
        <strain evidence="2">CHK197-8231</strain>
    </source>
</reference>
<comment type="caution">
    <text evidence="2">The sequence shown here is derived from an EMBL/GenBank/DDBJ whole genome shotgun (WGS) entry which is preliminary data.</text>
</comment>
<dbReference type="Proteomes" id="UP000824087">
    <property type="component" value="Unassembled WGS sequence"/>
</dbReference>
<gene>
    <name evidence="2" type="ORF">IAD49_04850</name>
</gene>
<dbReference type="PANTHER" id="PTHR31303">
    <property type="entry name" value="CTP-DEPENDENT DIACYLGLYCEROL KINASE 1"/>
    <property type="match status" value="1"/>
</dbReference>
<organism evidence="2 3">
    <name type="scientific">Candidatus Fimihabitans intestinipullorum</name>
    <dbReference type="NCBI Taxonomy" id="2840820"/>
    <lineage>
        <taxon>Bacteria</taxon>
        <taxon>Bacillati</taxon>
        <taxon>Mycoplasmatota</taxon>
        <taxon>Mycoplasmatota incertae sedis</taxon>
        <taxon>Candidatus Fimihabitans</taxon>
    </lineage>
</organism>
<feature type="transmembrane region" description="Helical" evidence="1">
    <location>
        <begin position="149"/>
        <end position="167"/>
    </location>
</feature>
<dbReference type="AlphaFoldDB" id="A0A9D1HX61"/>
<dbReference type="PANTHER" id="PTHR31303:SF1">
    <property type="entry name" value="CTP-DEPENDENT DIACYLGLYCEROL KINASE 1"/>
    <property type="match status" value="1"/>
</dbReference>
<keyword evidence="1" id="KW-0812">Transmembrane</keyword>
<feature type="transmembrane region" description="Helical" evidence="1">
    <location>
        <begin position="173"/>
        <end position="194"/>
    </location>
</feature>
<feature type="transmembrane region" description="Helical" evidence="1">
    <location>
        <begin position="6"/>
        <end position="24"/>
    </location>
</feature>
<proteinExistence type="predicted"/>
<name>A0A9D1HX61_9BACT</name>
<reference evidence="2" key="1">
    <citation type="submission" date="2020-10" db="EMBL/GenBank/DDBJ databases">
        <authorList>
            <person name="Gilroy R."/>
        </authorList>
    </citation>
    <scope>NUCLEOTIDE SEQUENCE</scope>
    <source>
        <strain evidence="2">CHK197-8231</strain>
    </source>
</reference>
<keyword evidence="1" id="KW-0472">Membrane</keyword>
<dbReference type="GO" id="GO:0004143">
    <property type="term" value="F:ATP-dependent diacylglycerol kinase activity"/>
    <property type="evidence" value="ECO:0007669"/>
    <property type="project" value="InterPro"/>
</dbReference>
<sequence length="222" mass="25053">MTILLGYSLTFLYIFLVMGLTALVSKRFHTNKEISRKMIHIGVSFSFFIIYYFLGNTWYACIPPFLFIILNYISYKKGLFQIMERSGKEETPGTVYYALSMFLLAVISLMNETFLCSFGIGFFCMALGDGVAPIIGKKISSYRFSNGKTIVGSICMCLISMFVALFFCYFYSYPIYISFVCMVGIASMILEWLGTKGLDNLLVPIGVSFISYGGMLMYGIIV</sequence>
<dbReference type="EMBL" id="DVML01000025">
    <property type="protein sequence ID" value="HIU22890.1"/>
    <property type="molecule type" value="Genomic_DNA"/>
</dbReference>
<feature type="transmembrane region" description="Helical" evidence="1">
    <location>
        <begin position="201"/>
        <end position="221"/>
    </location>
</feature>
<evidence type="ECO:0000313" key="3">
    <source>
        <dbReference type="Proteomes" id="UP000824087"/>
    </source>
</evidence>